<gene>
    <name evidence="1" type="ORF">PYS61_02910</name>
</gene>
<organism evidence="1 2">
    <name type="scientific">Amygdalobacter indicium</name>
    <dbReference type="NCBI Taxonomy" id="3029272"/>
    <lineage>
        <taxon>Bacteria</taxon>
        <taxon>Bacillati</taxon>
        <taxon>Bacillota</taxon>
        <taxon>Clostridia</taxon>
        <taxon>Eubacteriales</taxon>
        <taxon>Oscillospiraceae</taxon>
        <taxon>Amygdalobacter</taxon>
    </lineage>
</organism>
<keyword evidence="2" id="KW-1185">Reference proteome</keyword>
<protein>
    <submittedName>
        <fullName evidence="1">Uncharacterized protein</fullName>
    </submittedName>
</protein>
<dbReference type="RefSeq" id="WP_315572147.1">
    <property type="nucleotide sequence ID" value="NZ_CP118868.1"/>
</dbReference>
<dbReference type="Gene3D" id="2.160.20.120">
    <property type="match status" value="1"/>
</dbReference>
<accession>A0ABY8C792</accession>
<proteinExistence type="predicted"/>
<sequence length="242" mass="27146">MEITSLSLSVRDFGCNVVFAPELQKPVEIVNFAEYFTVSMQDGRLKIEQSAPYVRKVTNLTDFFTSRRVLIRLQQAAFELFTINCCAYVQINKLQLQQCSVKAVAGSVRLHDCEVKKLLLKGNAASFNCETLGEMESVNVNVNSSSLHFSELSVREAEFNVDCSACNFHNVRITDKLNLELCNSSFSWNDPPQEANVDVNNANSVVRYYGRLLHSGRSTCQNEDALRLNIRSNNVNSSVKLG</sequence>
<dbReference type="EMBL" id="CP118868">
    <property type="protein sequence ID" value="WEG36134.1"/>
    <property type="molecule type" value="Genomic_DNA"/>
</dbReference>
<name>A0ABY8C792_9FIRM</name>
<evidence type="ECO:0000313" key="1">
    <source>
        <dbReference type="EMBL" id="WEG36134.1"/>
    </source>
</evidence>
<reference evidence="1 2" key="1">
    <citation type="submission" date="2023-02" db="EMBL/GenBank/DDBJ databases">
        <title>Novel Oscillospiraceae bacterial genomes.</title>
        <authorList>
            <person name="Srinivasan S."/>
            <person name="Austin M.N."/>
            <person name="Fiedler T.L."/>
            <person name="Strenk S.M."/>
            <person name="Agnew K.J."/>
            <person name="Nagana Gowda G.A."/>
            <person name="Raftery D."/>
            <person name="Beamer M.A."/>
            <person name="Achilles S.L."/>
            <person name="Wiesenfeld H.C."/>
            <person name="Fredricks D.N."/>
            <person name="Hillier S.L."/>
        </authorList>
    </citation>
    <scope>NUCLEOTIDE SEQUENCE [LARGE SCALE GENOMIC DNA]</scope>
    <source>
        <strain evidence="1 2">CHIC02 1186E3-8</strain>
    </source>
</reference>
<dbReference type="Proteomes" id="UP001220478">
    <property type="component" value="Chromosome"/>
</dbReference>
<evidence type="ECO:0000313" key="2">
    <source>
        <dbReference type="Proteomes" id="UP001220478"/>
    </source>
</evidence>